<organism evidence="2 3">
    <name type="scientific">Phytophthora nicotianae</name>
    <name type="common">Potato buckeye rot agent</name>
    <name type="synonym">Phytophthora parasitica</name>
    <dbReference type="NCBI Taxonomy" id="4792"/>
    <lineage>
        <taxon>Eukaryota</taxon>
        <taxon>Sar</taxon>
        <taxon>Stramenopiles</taxon>
        <taxon>Oomycota</taxon>
        <taxon>Peronosporomycetes</taxon>
        <taxon>Peronosporales</taxon>
        <taxon>Peronosporaceae</taxon>
        <taxon>Phytophthora</taxon>
    </lineage>
</organism>
<dbReference type="EMBL" id="LNFP01001071">
    <property type="protein sequence ID" value="KUF87886.1"/>
    <property type="molecule type" value="Genomic_DNA"/>
</dbReference>
<dbReference type="InterPro" id="IPR052727">
    <property type="entry name" value="Rab4/Rab5_effector"/>
</dbReference>
<dbReference type="AlphaFoldDB" id="A0A0W8CUR5"/>
<dbReference type="Gene3D" id="3.30.530.20">
    <property type="match status" value="1"/>
</dbReference>
<accession>A0A0W8CUR5</accession>
<dbReference type="Proteomes" id="UP000054636">
    <property type="component" value="Unassembled WGS sequence"/>
</dbReference>
<evidence type="ECO:0000313" key="3">
    <source>
        <dbReference type="Proteomes" id="UP000054636"/>
    </source>
</evidence>
<comment type="caution">
    <text evidence="2">The sequence shown here is derived from an EMBL/GenBank/DDBJ whole genome shotgun (WGS) entry which is preliminary data.</text>
</comment>
<evidence type="ECO:0000256" key="1">
    <source>
        <dbReference type="SAM" id="MobiDB-lite"/>
    </source>
</evidence>
<evidence type="ECO:0000313" key="2">
    <source>
        <dbReference type="EMBL" id="KUF87886.1"/>
    </source>
</evidence>
<proteinExistence type="predicted"/>
<name>A0A0W8CUR5_PHYNI</name>
<dbReference type="InterPro" id="IPR023393">
    <property type="entry name" value="START-like_dom_sf"/>
</dbReference>
<dbReference type="PANTHER" id="PTHR13510">
    <property type="entry name" value="FYVE-FINGER-CONTAINING RAB5 EFFECTOR PROTEIN RABENOSYN-5-RELATED"/>
    <property type="match status" value="1"/>
</dbReference>
<feature type="compositionally biased region" description="Polar residues" evidence="1">
    <location>
        <begin position="1"/>
        <end position="22"/>
    </location>
</feature>
<reference evidence="2 3" key="1">
    <citation type="submission" date="2015-11" db="EMBL/GenBank/DDBJ databases">
        <title>Genomes and virulence difference between two physiological races of Phytophthora nicotianae.</title>
        <authorList>
            <person name="Liu H."/>
            <person name="Ma X."/>
            <person name="Yu H."/>
            <person name="Fang D."/>
            <person name="Li Y."/>
            <person name="Wang X."/>
            <person name="Wang W."/>
            <person name="Dong Y."/>
            <person name="Xiao B."/>
        </authorList>
    </citation>
    <scope>NUCLEOTIDE SEQUENCE [LARGE SCALE GENOMIC DNA]</scope>
    <source>
        <strain evidence="3">race 1</strain>
    </source>
</reference>
<dbReference type="PANTHER" id="PTHR13510:SF44">
    <property type="entry name" value="RABENOSYN-5"/>
    <property type="match status" value="1"/>
</dbReference>
<sequence>MTFSASLSASVNTSANVTTSRNYRPLIPETTQPSGPPPPLILSLEEADQLEHLADSVMKQTLSDYLHFRDVRKRRLHDEQWKEVRRQNNLVAFKERESWRQQHQTLCSPDGRLEPVVCKTSVPRLLVLGALQGTLDDEMYGMHIDSDNGAKLRSSYIHDQVNDFRVLTRIRSATKDDPFRFCGVTWMDFSNSGYGPFAKKRDYCVVTSMGVTNTIRGERLGYYVVHSVDVSSNDPMGRSTQLGLGSDSCNSKYIRAKGSMCWLKCELPNGGVELFMQGFFAPMGSVPEFAVVNAALHAALGLAQTSDTAYSKKIRWMLHDSVRSTRRLVSPSTEDCVGRCKAHFGVPKKRKLGCCIVCRAVGCVRLVFVTSDSLTLLFRRLQLVCNSCRTTRKVTVDVAPDSVVQQTRCCICLLCMGYAKQTSATEFAAREMAMARARSKRALSTETSEYIL</sequence>
<feature type="region of interest" description="Disordered" evidence="1">
    <location>
        <begin position="1"/>
        <end position="37"/>
    </location>
</feature>
<gene>
    <name evidence="2" type="ORF">AM588_10003443</name>
</gene>
<protein>
    <submittedName>
        <fullName evidence="2">UBX domain-containing protein 2</fullName>
    </submittedName>
</protein>